<accession>A0A8B7CU72</accession>
<dbReference type="OrthoDB" id="677168at2759"/>
<dbReference type="InterPro" id="IPR011598">
    <property type="entry name" value="bHLH_dom"/>
</dbReference>
<keyword evidence="3 6" id="KW-0805">Transcription regulation</keyword>
<dbReference type="PANTHER" id="PTHR11514">
    <property type="entry name" value="MYC"/>
    <property type="match status" value="1"/>
</dbReference>
<dbReference type="InterPro" id="IPR025610">
    <property type="entry name" value="MYC/MYB_N"/>
</dbReference>
<feature type="region of interest" description="Disordered" evidence="8">
    <location>
        <begin position="426"/>
        <end position="469"/>
    </location>
</feature>
<comment type="subcellular location">
    <subcellularLocation>
        <location evidence="1 6">Nucleus</location>
    </subcellularLocation>
</comment>
<dbReference type="PANTHER" id="PTHR11514:SF139">
    <property type="entry name" value="TRANSCRIPTION FACTOR"/>
    <property type="match status" value="1"/>
</dbReference>
<dbReference type="Gene3D" id="4.10.280.10">
    <property type="entry name" value="Helix-loop-helix DNA-binding domain"/>
    <property type="match status" value="1"/>
</dbReference>
<reference evidence="11" key="1">
    <citation type="journal article" date="2019" name="Nat. Commun.">
        <title>Genome-wide association mapping of date palm fruit traits.</title>
        <authorList>
            <person name="Hazzouri K.M."/>
            <person name="Gros-Balthazard M."/>
            <person name="Flowers J.M."/>
            <person name="Copetti D."/>
            <person name="Lemansour A."/>
            <person name="Lebrun M."/>
            <person name="Masmoudi K."/>
            <person name="Ferrand S."/>
            <person name="Dhar M.I."/>
            <person name="Fresquez Z.A."/>
            <person name="Rosas U."/>
            <person name="Zhang J."/>
            <person name="Talag J."/>
            <person name="Lee S."/>
            <person name="Kudrna D."/>
            <person name="Powell R.F."/>
            <person name="Leitch I.J."/>
            <person name="Krueger R.R."/>
            <person name="Wing R.A."/>
            <person name="Amiri K.M.A."/>
            <person name="Purugganan M.D."/>
        </authorList>
    </citation>
    <scope>NUCLEOTIDE SEQUENCE [LARGE SCALE GENOMIC DNA]</scope>
    <source>
        <strain evidence="11">cv. Khalas</strain>
    </source>
</reference>
<dbReference type="InterPro" id="IPR054502">
    <property type="entry name" value="bHLH-TF_ACT-like_plant"/>
</dbReference>
<evidence type="ECO:0000256" key="7">
    <source>
        <dbReference type="SAM" id="Coils"/>
    </source>
</evidence>
<gene>
    <name evidence="12" type="primary">LOC103719154</name>
</gene>
<dbReference type="InterPro" id="IPR036638">
    <property type="entry name" value="HLH_DNA-bd_sf"/>
</dbReference>
<keyword evidence="4 6" id="KW-0804">Transcription</keyword>
<evidence type="ECO:0000313" key="12">
    <source>
        <dbReference type="RefSeq" id="XP_008806486.1"/>
    </source>
</evidence>
<comment type="similarity">
    <text evidence="2">Belongs to the bHLH protein family.</text>
</comment>
<feature type="domain" description="BHLH" evidence="9">
    <location>
        <begin position="458"/>
        <end position="507"/>
    </location>
</feature>
<dbReference type="RefSeq" id="XP_008806486.1">
    <property type="nucleotide sequence ID" value="XM_008808264.4"/>
</dbReference>
<keyword evidence="11" id="KW-1185">Reference proteome</keyword>
<feature type="region of interest" description="Disordered" evidence="8">
    <location>
        <begin position="359"/>
        <end position="399"/>
    </location>
</feature>
<feature type="compositionally biased region" description="Low complexity" evidence="8">
    <location>
        <begin position="387"/>
        <end position="399"/>
    </location>
</feature>
<dbReference type="InterPro" id="IPR002912">
    <property type="entry name" value="ACT_dom"/>
</dbReference>
<evidence type="ECO:0000256" key="8">
    <source>
        <dbReference type="SAM" id="MobiDB-lite"/>
    </source>
</evidence>
<reference evidence="12" key="2">
    <citation type="submission" date="2025-08" db="UniProtKB">
        <authorList>
            <consortium name="RefSeq"/>
        </authorList>
    </citation>
    <scope>IDENTIFICATION</scope>
    <source>
        <tissue evidence="12">Young leaves</tissue>
    </source>
</reference>
<feature type="domain" description="ACT" evidence="10">
    <location>
        <begin position="548"/>
        <end position="617"/>
    </location>
</feature>
<dbReference type="Pfam" id="PF00010">
    <property type="entry name" value="HLH"/>
    <property type="match status" value="1"/>
</dbReference>
<feature type="coiled-coil region" evidence="7">
    <location>
        <begin position="497"/>
        <end position="524"/>
    </location>
</feature>
<organism evidence="11 12">
    <name type="scientific">Phoenix dactylifera</name>
    <name type="common">Date palm</name>
    <dbReference type="NCBI Taxonomy" id="42345"/>
    <lineage>
        <taxon>Eukaryota</taxon>
        <taxon>Viridiplantae</taxon>
        <taxon>Streptophyta</taxon>
        <taxon>Embryophyta</taxon>
        <taxon>Tracheophyta</taxon>
        <taxon>Spermatophyta</taxon>
        <taxon>Magnoliopsida</taxon>
        <taxon>Liliopsida</taxon>
        <taxon>Arecaceae</taxon>
        <taxon>Coryphoideae</taxon>
        <taxon>Phoeniceae</taxon>
        <taxon>Phoenix</taxon>
    </lineage>
</organism>
<dbReference type="CDD" id="cd11449">
    <property type="entry name" value="bHLH_AtAIB_like"/>
    <property type="match status" value="1"/>
</dbReference>
<sequence length="617" mass="67500">MKTEMGTGVGSSLWSDEERAMAVAVLGIQAVDYLSSSHVSSDGIFAAVGGHADLQTKLQDLVDRPVAPWASAIFWQISRSKSGDLVLGWGDGHCRELRDCEEAPCRSTAALDDGGRQKMRKRVLQKLHVLSGGADEEIYALRLDRVTDVEMYFLSSMYFSFPRGAGGPGRALAFGEPIWVSDPSLRSPASAADYCVRAFLARSAGFRTVVLVPFDTGVLELASVKTVPESFEALQMIRAVFSPGGSNPVEMKDENGSVFRLEGRAAGGEEVGHPRIFGKDLNIGGRSQFGERLSMAARAEERPVEIQRNGRNHHHRMAPVPAPVSSGIVNGLNWSHTRTPPTNSHQQKFGNGVVAIGGGRVDPSPRAFVPHGNGVREDPRTNQFSTPKQQQPQPQSQLRQIDFSGGATSRASGALVARLGVLESEHSDVEASCKEERPVAMDDRRPRKRGRKPANGREEPLNHVEAERQRREKLNQRFYALRAVVPNISKMDKASLLGDAIAYITELQKNVKEMEAEREECPESAFMGRKRRAQCPEIDVQAAHDEVIVRVSCPMDTHPVSKVIQVFKEAQINVVDSKVTASNEAVLHTFVVKSPGSEQLMRDKLIAAISRETTSSS</sequence>
<evidence type="ECO:0000313" key="11">
    <source>
        <dbReference type="Proteomes" id="UP000228380"/>
    </source>
</evidence>
<dbReference type="InterPro" id="IPR045084">
    <property type="entry name" value="AIB/MYC-like"/>
</dbReference>
<evidence type="ECO:0000256" key="6">
    <source>
        <dbReference type="RuleBase" id="RU369104"/>
    </source>
</evidence>
<dbReference type="FunFam" id="4.10.280.10:FF:000078">
    <property type="entry name" value="Transcription factor bHLH13"/>
    <property type="match status" value="1"/>
</dbReference>
<evidence type="ECO:0000256" key="5">
    <source>
        <dbReference type="ARBA" id="ARBA00023242"/>
    </source>
</evidence>
<dbReference type="SUPFAM" id="SSF47459">
    <property type="entry name" value="HLH, helix-loop-helix DNA-binding domain"/>
    <property type="match status" value="1"/>
</dbReference>
<feature type="compositionally biased region" description="Basic and acidic residues" evidence="8">
    <location>
        <begin position="426"/>
        <end position="445"/>
    </location>
</feature>
<evidence type="ECO:0000259" key="10">
    <source>
        <dbReference type="PROSITE" id="PS51671"/>
    </source>
</evidence>
<dbReference type="GO" id="GO:0005634">
    <property type="term" value="C:nucleus"/>
    <property type="evidence" value="ECO:0007669"/>
    <property type="project" value="UniProtKB-SubCell"/>
</dbReference>
<protein>
    <recommendedName>
        <fullName evidence="6">Transcription factor</fullName>
        <shortName evidence="6">bHLH transcription factor</shortName>
    </recommendedName>
    <alternativeName>
        <fullName evidence="6">Basic helix-loop-helix protein</fullName>
    </alternativeName>
</protein>
<dbReference type="PROSITE" id="PS51671">
    <property type="entry name" value="ACT"/>
    <property type="match status" value="1"/>
</dbReference>
<evidence type="ECO:0000256" key="3">
    <source>
        <dbReference type="ARBA" id="ARBA00023015"/>
    </source>
</evidence>
<dbReference type="KEGG" id="pda:103719154"/>
<dbReference type="GeneID" id="103719154"/>
<dbReference type="GO" id="GO:0046983">
    <property type="term" value="F:protein dimerization activity"/>
    <property type="evidence" value="ECO:0007669"/>
    <property type="project" value="InterPro"/>
</dbReference>
<proteinExistence type="inferred from homology"/>
<evidence type="ECO:0000256" key="1">
    <source>
        <dbReference type="ARBA" id="ARBA00004123"/>
    </source>
</evidence>
<evidence type="ECO:0000256" key="2">
    <source>
        <dbReference type="ARBA" id="ARBA00005510"/>
    </source>
</evidence>
<dbReference type="Proteomes" id="UP000228380">
    <property type="component" value="Chromosome 11"/>
</dbReference>
<dbReference type="SMART" id="SM00353">
    <property type="entry name" value="HLH"/>
    <property type="match status" value="1"/>
</dbReference>
<evidence type="ECO:0000259" key="9">
    <source>
        <dbReference type="PROSITE" id="PS50888"/>
    </source>
</evidence>
<keyword evidence="5 6" id="KW-0539">Nucleus</keyword>
<keyword evidence="7" id="KW-0175">Coiled coil</keyword>
<feature type="compositionally biased region" description="Basic and acidic residues" evidence="8">
    <location>
        <begin position="455"/>
        <end position="469"/>
    </location>
</feature>
<evidence type="ECO:0000256" key="4">
    <source>
        <dbReference type="ARBA" id="ARBA00023163"/>
    </source>
</evidence>
<dbReference type="Pfam" id="PF14215">
    <property type="entry name" value="bHLH-MYC_N"/>
    <property type="match status" value="1"/>
</dbReference>
<dbReference type="PROSITE" id="PS50888">
    <property type="entry name" value="BHLH"/>
    <property type="match status" value="1"/>
</dbReference>
<name>A0A8B7CU72_PHODC</name>
<dbReference type="AlphaFoldDB" id="A0A8B7CU72"/>
<dbReference type="Pfam" id="PF22754">
    <property type="entry name" value="bHLH-TF_ACT-like_plant"/>
    <property type="match status" value="1"/>
</dbReference>
<dbReference type="GO" id="GO:0003700">
    <property type="term" value="F:DNA-binding transcription factor activity"/>
    <property type="evidence" value="ECO:0007669"/>
    <property type="project" value="InterPro"/>
</dbReference>
<dbReference type="GO" id="GO:0000976">
    <property type="term" value="F:transcription cis-regulatory region binding"/>
    <property type="evidence" value="ECO:0007669"/>
    <property type="project" value="TreeGrafter"/>
</dbReference>